<sequence length="506" mass="58044">MKETELKSTLNVNFRKQRWVDQISKNFKEEGGIDVSNIHVCVFNVPNSISRFKPEDYVPQAIALGPYHHFETHLYQMERYKVAAVKALLNLDQVHTFETLVITRLKKIEIMIRTCYHKYLDLDGDTLAWILAIDGLFLLDLFMHYKEIDEFIPKKLMNHAILYRDIMVLENQIPLVILKEIQKITNGDLDLLSIMIEFCEVYSPLKLCCNLNNSIGTTGYLHLLDLMYHLIVNNESPKEASPHELFHGERANGVHEITPKHHVIDNMDHIRELGERLGKIRRVGKAISVLVSIPWDKISELLGFQIGKKIDKEDGDHPRVTEIEIPSVTSLSKYGRINFSPTNGGIRDTRFVATEATLYLPVITLETYSEVLLRNLVAYEVATSSSTMELAQYVDLMSGIIDKEEDVKLLKGKGIIEGNMTNAEIVDFFNGMNKSSEHAKGNKTVEKLNKYYNKILAIKAWKFLKKRMRGSRKVLTIVFTLLACLLMIVYSFCEVYGCPKLFNKIT</sequence>
<organism evidence="2 3">
    <name type="scientific">Artemisia annua</name>
    <name type="common">Sweet wormwood</name>
    <dbReference type="NCBI Taxonomy" id="35608"/>
    <lineage>
        <taxon>Eukaryota</taxon>
        <taxon>Viridiplantae</taxon>
        <taxon>Streptophyta</taxon>
        <taxon>Embryophyta</taxon>
        <taxon>Tracheophyta</taxon>
        <taxon>Spermatophyta</taxon>
        <taxon>Magnoliopsida</taxon>
        <taxon>eudicotyledons</taxon>
        <taxon>Gunneridae</taxon>
        <taxon>Pentapetalae</taxon>
        <taxon>asterids</taxon>
        <taxon>campanulids</taxon>
        <taxon>Asterales</taxon>
        <taxon>Asteraceae</taxon>
        <taxon>Asteroideae</taxon>
        <taxon>Anthemideae</taxon>
        <taxon>Artemisiinae</taxon>
        <taxon>Artemisia</taxon>
    </lineage>
</organism>
<dbReference type="STRING" id="35608.A0A2U1MDM3"/>
<dbReference type="PANTHER" id="PTHR31549:SF180">
    <property type="match status" value="1"/>
</dbReference>
<dbReference type="EMBL" id="PKPP01005644">
    <property type="protein sequence ID" value="PWA59360.1"/>
    <property type="molecule type" value="Genomic_DNA"/>
</dbReference>
<dbReference type="AlphaFoldDB" id="A0A2U1MDM3"/>
<dbReference type="Proteomes" id="UP000245207">
    <property type="component" value="Unassembled WGS sequence"/>
</dbReference>
<accession>A0A2U1MDM3</accession>
<evidence type="ECO:0000313" key="2">
    <source>
        <dbReference type="EMBL" id="PWA59360.1"/>
    </source>
</evidence>
<reference evidence="2 3" key="1">
    <citation type="journal article" date="2018" name="Mol. Plant">
        <title>The genome of Artemisia annua provides insight into the evolution of Asteraceae family and artemisinin biosynthesis.</title>
        <authorList>
            <person name="Shen Q."/>
            <person name="Zhang L."/>
            <person name="Liao Z."/>
            <person name="Wang S."/>
            <person name="Yan T."/>
            <person name="Shi P."/>
            <person name="Liu M."/>
            <person name="Fu X."/>
            <person name="Pan Q."/>
            <person name="Wang Y."/>
            <person name="Lv Z."/>
            <person name="Lu X."/>
            <person name="Zhang F."/>
            <person name="Jiang W."/>
            <person name="Ma Y."/>
            <person name="Chen M."/>
            <person name="Hao X."/>
            <person name="Li L."/>
            <person name="Tang Y."/>
            <person name="Lv G."/>
            <person name="Zhou Y."/>
            <person name="Sun X."/>
            <person name="Brodelius P.E."/>
            <person name="Rose J.K.C."/>
            <person name="Tang K."/>
        </authorList>
    </citation>
    <scope>NUCLEOTIDE SEQUENCE [LARGE SCALE GENOMIC DNA]</scope>
    <source>
        <strain evidence="3">cv. Huhao1</strain>
        <tissue evidence="2">Leaf</tissue>
    </source>
</reference>
<dbReference type="Pfam" id="PF03140">
    <property type="entry name" value="DUF247"/>
    <property type="match status" value="1"/>
</dbReference>
<protein>
    <submittedName>
        <fullName evidence="2">Uncharacterized protein</fullName>
    </submittedName>
</protein>
<evidence type="ECO:0000256" key="1">
    <source>
        <dbReference type="SAM" id="Phobius"/>
    </source>
</evidence>
<comment type="caution">
    <text evidence="2">The sequence shown here is derived from an EMBL/GenBank/DDBJ whole genome shotgun (WGS) entry which is preliminary data.</text>
</comment>
<keyword evidence="3" id="KW-1185">Reference proteome</keyword>
<name>A0A2U1MDM3_ARTAN</name>
<keyword evidence="1" id="KW-0812">Transmembrane</keyword>
<keyword evidence="1" id="KW-0472">Membrane</keyword>
<dbReference type="PANTHER" id="PTHR31549">
    <property type="entry name" value="PROTEIN, PUTATIVE (DUF247)-RELATED-RELATED"/>
    <property type="match status" value="1"/>
</dbReference>
<proteinExistence type="predicted"/>
<dbReference type="InterPro" id="IPR004158">
    <property type="entry name" value="DUF247_pln"/>
</dbReference>
<feature type="transmembrane region" description="Helical" evidence="1">
    <location>
        <begin position="474"/>
        <end position="492"/>
    </location>
</feature>
<keyword evidence="1" id="KW-1133">Transmembrane helix</keyword>
<gene>
    <name evidence="2" type="ORF">CTI12_AA392090</name>
</gene>
<dbReference type="OrthoDB" id="1621957at2759"/>
<evidence type="ECO:0000313" key="3">
    <source>
        <dbReference type="Proteomes" id="UP000245207"/>
    </source>
</evidence>